<protein>
    <submittedName>
        <fullName evidence="1">Uncharacterized protein</fullName>
    </submittedName>
</protein>
<evidence type="ECO:0000313" key="2">
    <source>
        <dbReference type="Proteomes" id="UP001066276"/>
    </source>
</evidence>
<sequence>MECGPRGYYVDWNMECGARGGRDGMLCTEHGMRASWVLCGLEHGMRGSWIEYGMVECRRWLGVRRLEVCWQHALDVAL</sequence>
<name>A0AAV7LJP3_PLEWA</name>
<organism evidence="1 2">
    <name type="scientific">Pleurodeles waltl</name>
    <name type="common">Iberian ribbed newt</name>
    <dbReference type="NCBI Taxonomy" id="8319"/>
    <lineage>
        <taxon>Eukaryota</taxon>
        <taxon>Metazoa</taxon>
        <taxon>Chordata</taxon>
        <taxon>Craniata</taxon>
        <taxon>Vertebrata</taxon>
        <taxon>Euteleostomi</taxon>
        <taxon>Amphibia</taxon>
        <taxon>Batrachia</taxon>
        <taxon>Caudata</taxon>
        <taxon>Salamandroidea</taxon>
        <taxon>Salamandridae</taxon>
        <taxon>Pleurodelinae</taxon>
        <taxon>Pleurodeles</taxon>
    </lineage>
</organism>
<dbReference type="AlphaFoldDB" id="A0AAV7LJP3"/>
<dbReference type="EMBL" id="JANPWB010000015">
    <property type="protein sequence ID" value="KAJ1089083.1"/>
    <property type="molecule type" value="Genomic_DNA"/>
</dbReference>
<evidence type="ECO:0000313" key="1">
    <source>
        <dbReference type="EMBL" id="KAJ1089083.1"/>
    </source>
</evidence>
<dbReference type="Proteomes" id="UP001066276">
    <property type="component" value="Chromosome 11"/>
</dbReference>
<comment type="caution">
    <text evidence="1">The sequence shown here is derived from an EMBL/GenBank/DDBJ whole genome shotgun (WGS) entry which is preliminary data.</text>
</comment>
<reference evidence="1" key="1">
    <citation type="journal article" date="2022" name="bioRxiv">
        <title>Sequencing and chromosome-scale assembly of the giantPleurodeles waltlgenome.</title>
        <authorList>
            <person name="Brown T."/>
            <person name="Elewa A."/>
            <person name="Iarovenko S."/>
            <person name="Subramanian E."/>
            <person name="Araus A.J."/>
            <person name="Petzold A."/>
            <person name="Susuki M."/>
            <person name="Suzuki K.-i.T."/>
            <person name="Hayashi T."/>
            <person name="Toyoda A."/>
            <person name="Oliveira C."/>
            <person name="Osipova E."/>
            <person name="Leigh N.D."/>
            <person name="Simon A."/>
            <person name="Yun M.H."/>
        </authorList>
    </citation>
    <scope>NUCLEOTIDE SEQUENCE</scope>
    <source>
        <strain evidence="1">20211129_DDA</strain>
        <tissue evidence="1">Liver</tissue>
    </source>
</reference>
<accession>A0AAV7LJP3</accession>
<gene>
    <name evidence="1" type="ORF">NDU88_002236</name>
</gene>
<keyword evidence="2" id="KW-1185">Reference proteome</keyword>
<proteinExistence type="predicted"/>